<evidence type="ECO:0000313" key="3">
    <source>
        <dbReference type="Proteomes" id="UP000235005"/>
    </source>
</evidence>
<dbReference type="SUPFAM" id="SSF56935">
    <property type="entry name" value="Porins"/>
    <property type="match status" value="1"/>
</dbReference>
<comment type="caution">
    <text evidence="2">The sequence shown here is derived from an EMBL/GenBank/DDBJ whole genome shotgun (WGS) entry which is preliminary data.</text>
</comment>
<dbReference type="Pfam" id="PF19313">
    <property type="entry name" value="DUF5916"/>
    <property type="match status" value="1"/>
</dbReference>
<gene>
    <name evidence="2" type="ORF">C0039_09505</name>
</gene>
<dbReference type="OrthoDB" id="9786766at2"/>
<keyword evidence="3" id="KW-1185">Reference proteome</keyword>
<name>A0A2N5X2Y8_9GAMM</name>
<feature type="domain" description="DUF5916" evidence="1">
    <location>
        <begin position="1"/>
        <end position="79"/>
    </location>
</feature>
<organism evidence="2 3">
    <name type="scientific">Pseudohalioglobus lutimaris</name>
    <dbReference type="NCBI Taxonomy" id="1737061"/>
    <lineage>
        <taxon>Bacteria</taxon>
        <taxon>Pseudomonadati</taxon>
        <taxon>Pseudomonadota</taxon>
        <taxon>Gammaproteobacteria</taxon>
        <taxon>Cellvibrionales</taxon>
        <taxon>Halieaceae</taxon>
        <taxon>Pseudohalioglobus</taxon>
    </lineage>
</organism>
<dbReference type="Proteomes" id="UP000235005">
    <property type="component" value="Unassembled WGS sequence"/>
</dbReference>
<reference evidence="2 3" key="1">
    <citation type="submission" date="2018-01" db="EMBL/GenBank/DDBJ databases">
        <title>The draft genome sequence of Halioglobus lutimaris HF004.</title>
        <authorList>
            <person name="Du Z.-J."/>
            <person name="Shi M.-J."/>
        </authorList>
    </citation>
    <scope>NUCLEOTIDE SEQUENCE [LARGE SCALE GENOMIC DNA]</scope>
    <source>
        <strain evidence="2 3">HF004</strain>
    </source>
</reference>
<accession>A0A2N5X2Y8</accession>
<evidence type="ECO:0000259" key="1">
    <source>
        <dbReference type="Pfam" id="PF19313"/>
    </source>
</evidence>
<protein>
    <recommendedName>
        <fullName evidence="1">DUF5916 domain-containing protein</fullName>
    </recommendedName>
</protein>
<proteinExistence type="predicted"/>
<evidence type="ECO:0000313" key="2">
    <source>
        <dbReference type="EMBL" id="PLW68853.1"/>
    </source>
</evidence>
<dbReference type="EMBL" id="PKUS01000010">
    <property type="protein sequence ID" value="PLW68853.1"/>
    <property type="molecule type" value="Genomic_DNA"/>
</dbReference>
<sequence length="501" mass="56633">MDVFWRPTNAQRLNIALNPDYGQVESDDLVVNFSAIEVFFEERRPFFIEGQDLFEVRGPETLRVIHTPRIGGEPDAGPDLGTDVEAAARYSYTGNNIDFGLLAALEDDARNSQGRDYLAGRARYRWQNLLAGVTHSRTERPQINRIADVSVFDFQYDLTDRLLVNGLWLYSNVSTPGPSDPSDSGWVLSSQWEVNPRWTHELTLFDYGDELELNDLGYVKRVNREQFEYETGWELPGVSLSRFAEDAEVSFEYQWKTNQQGDSLPREWATVFEATTAGNARWNVGYEYVSDGIDDLITEGQGNVWFPSTTTLVMAYEAAPTSIFRLGLEFEAGESGYSGQRTAFALLPSIQIGESLQFDLELAYELNDSWVIWTEDNGLGEYDLEELSLAANVYYSPSTRHEIRLKVESTAVNAKGIAGLEASHNSYPVFLADAIEDFSESAFAVQLRYRYELSALSEAFIVYSRGGEFESDESNPINKLLSEATNARDDETLLFKIKLHF</sequence>
<dbReference type="AlphaFoldDB" id="A0A2N5X2Y8"/>
<dbReference type="InterPro" id="IPR045670">
    <property type="entry name" value="DUF5916"/>
</dbReference>